<protein>
    <submittedName>
        <fullName evidence="2">Uncharacterized protein</fullName>
    </submittedName>
</protein>
<dbReference type="GO" id="GO:0031931">
    <property type="term" value="C:TORC1 complex"/>
    <property type="evidence" value="ECO:0007669"/>
    <property type="project" value="InterPro"/>
</dbReference>
<dbReference type="Proteomes" id="UP001237642">
    <property type="component" value="Unassembled WGS sequence"/>
</dbReference>
<dbReference type="AlphaFoldDB" id="A0AAD8IFH1"/>
<dbReference type="PANTHER" id="PTHR12848">
    <property type="entry name" value="REGULATORY-ASSOCIATED PROTEIN OF MTOR"/>
    <property type="match status" value="1"/>
</dbReference>
<accession>A0AAD8IFH1</accession>
<dbReference type="GO" id="GO:0030674">
    <property type="term" value="F:protein-macromolecule adaptor activity"/>
    <property type="evidence" value="ECO:0007669"/>
    <property type="project" value="TreeGrafter"/>
</dbReference>
<sequence length="271" mass="30131">MLVPSTEHVDSIPQPLEGPLPMEGDGSVLIWKDYSVRSKQKLVTAFSSIPGHKPSVRCVNAVVDWQQQSGYLYASGEVSSTMVWDLDKEQLVNTIPLDAECSVSALDLLNIDLSQLINLNICMNSDTNALRSDVYSASKTEDLKASEINSLLELKGKIELFIPKELKYAYPRIAAMAVVQVLMPIALCSYTMVFPEQLLMGVGYGSHWRVFCGANMGNAADSPSWFDEIMHICDVEKVCEVAMLWWSLWKACNNLVWHQKCSTIGAVVHQL</sequence>
<dbReference type="GO" id="GO:0030307">
    <property type="term" value="P:positive regulation of cell growth"/>
    <property type="evidence" value="ECO:0007669"/>
    <property type="project" value="TreeGrafter"/>
</dbReference>
<dbReference type="InterPro" id="IPR015943">
    <property type="entry name" value="WD40/YVTN_repeat-like_dom_sf"/>
</dbReference>
<dbReference type="PANTHER" id="PTHR12848:SF16">
    <property type="entry name" value="REGULATORY-ASSOCIATED PROTEIN OF MTOR"/>
    <property type="match status" value="1"/>
</dbReference>
<keyword evidence="3" id="KW-1185">Reference proteome</keyword>
<comment type="caution">
    <text evidence="2">The sequence shown here is derived from an EMBL/GenBank/DDBJ whole genome shotgun (WGS) entry which is preliminary data.</text>
</comment>
<evidence type="ECO:0000313" key="3">
    <source>
        <dbReference type="Proteomes" id="UP001237642"/>
    </source>
</evidence>
<dbReference type="Gene3D" id="2.130.10.10">
    <property type="entry name" value="YVTN repeat-like/Quinoprotein amine dehydrogenase"/>
    <property type="match status" value="1"/>
</dbReference>
<reference evidence="2" key="2">
    <citation type="submission" date="2023-05" db="EMBL/GenBank/DDBJ databases">
        <authorList>
            <person name="Schelkunov M.I."/>
        </authorList>
    </citation>
    <scope>NUCLEOTIDE SEQUENCE</scope>
    <source>
        <strain evidence="2">Hsosn_3</strain>
        <tissue evidence="2">Leaf</tissue>
    </source>
</reference>
<dbReference type="GO" id="GO:0071230">
    <property type="term" value="P:cellular response to amino acid stimulus"/>
    <property type="evidence" value="ECO:0007669"/>
    <property type="project" value="TreeGrafter"/>
</dbReference>
<dbReference type="GO" id="GO:0005737">
    <property type="term" value="C:cytoplasm"/>
    <property type="evidence" value="ECO:0007669"/>
    <property type="project" value="TreeGrafter"/>
</dbReference>
<dbReference type="EMBL" id="JAUIZM010000005">
    <property type="protein sequence ID" value="KAK1384029.1"/>
    <property type="molecule type" value="Genomic_DNA"/>
</dbReference>
<dbReference type="InterPro" id="IPR004083">
    <property type="entry name" value="Raptor"/>
</dbReference>
<proteinExistence type="predicted"/>
<gene>
    <name evidence="2" type="ORF">POM88_021764</name>
</gene>
<organism evidence="2 3">
    <name type="scientific">Heracleum sosnowskyi</name>
    <dbReference type="NCBI Taxonomy" id="360622"/>
    <lineage>
        <taxon>Eukaryota</taxon>
        <taxon>Viridiplantae</taxon>
        <taxon>Streptophyta</taxon>
        <taxon>Embryophyta</taxon>
        <taxon>Tracheophyta</taxon>
        <taxon>Spermatophyta</taxon>
        <taxon>Magnoliopsida</taxon>
        <taxon>eudicotyledons</taxon>
        <taxon>Gunneridae</taxon>
        <taxon>Pentapetalae</taxon>
        <taxon>asterids</taxon>
        <taxon>campanulids</taxon>
        <taxon>Apiales</taxon>
        <taxon>Apiaceae</taxon>
        <taxon>Apioideae</taxon>
        <taxon>apioid superclade</taxon>
        <taxon>Tordylieae</taxon>
        <taxon>Tordyliinae</taxon>
        <taxon>Heracleum</taxon>
    </lineage>
</organism>
<dbReference type="GO" id="GO:0009267">
    <property type="term" value="P:cellular response to starvation"/>
    <property type="evidence" value="ECO:0007669"/>
    <property type="project" value="TreeGrafter"/>
</dbReference>
<dbReference type="GO" id="GO:0010506">
    <property type="term" value="P:regulation of autophagy"/>
    <property type="evidence" value="ECO:0007669"/>
    <property type="project" value="TreeGrafter"/>
</dbReference>
<reference evidence="2" key="1">
    <citation type="submission" date="2023-02" db="EMBL/GenBank/DDBJ databases">
        <title>Genome of toxic invasive species Heracleum sosnowskyi carries increased number of genes despite the absence of recent whole-genome duplications.</title>
        <authorList>
            <person name="Schelkunov M."/>
            <person name="Shtratnikova V."/>
            <person name="Makarenko M."/>
            <person name="Klepikova A."/>
            <person name="Omelchenko D."/>
            <person name="Novikova G."/>
            <person name="Obukhova E."/>
            <person name="Bogdanov V."/>
            <person name="Penin A."/>
            <person name="Logacheva M."/>
        </authorList>
    </citation>
    <scope>NUCLEOTIDE SEQUENCE</scope>
    <source>
        <strain evidence="2">Hsosn_3</strain>
        <tissue evidence="2">Leaf</tissue>
    </source>
</reference>
<name>A0AAD8IFH1_9APIA</name>
<feature type="region of interest" description="Disordered" evidence="1">
    <location>
        <begin position="1"/>
        <end position="20"/>
    </location>
</feature>
<dbReference type="GO" id="GO:0031929">
    <property type="term" value="P:TOR signaling"/>
    <property type="evidence" value="ECO:0007669"/>
    <property type="project" value="InterPro"/>
</dbReference>
<evidence type="ECO:0000256" key="1">
    <source>
        <dbReference type="SAM" id="MobiDB-lite"/>
    </source>
</evidence>
<evidence type="ECO:0000313" key="2">
    <source>
        <dbReference type="EMBL" id="KAK1384029.1"/>
    </source>
</evidence>